<dbReference type="InterPro" id="IPR006797">
    <property type="entry name" value="PRELI/MSF1_dom"/>
</dbReference>
<dbReference type="InterPro" id="IPR037365">
    <property type="entry name" value="Slowmo/Ups"/>
</dbReference>
<accession>A0A0P4WHL0</accession>
<sequence length="184" mass="21191">MTVTVTAEHVYKEPVEMVAATHLSKFPNEYDPNILSCNVVECRVQDDGRTYTRRVAAVRNVLPQLLRRIKSLQCEQLMVEEECWWDWKSRKLDVKSCNLSASDWITLMENSSYSPYNQNPNWTQFEQKGTITVHGLGTVGCLIEVFSKRFLNAGAQRSIAVTEKLMAEKANRIKSCWFSEFLFA</sequence>
<dbReference type="EMBL" id="GDRN01050495">
    <property type="protein sequence ID" value="JAI66466.1"/>
    <property type="molecule type" value="Transcribed_RNA"/>
</dbReference>
<organism evidence="2">
    <name type="scientific">Scylla olivacea</name>
    <name type="common">Orange mud crab</name>
    <name type="synonym">Cancer olivacea</name>
    <dbReference type="NCBI Taxonomy" id="85551"/>
    <lineage>
        <taxon>Eukaryota</taxon>
        <taxon>Metazoa</taxon>
        <taxon>Ecdysozoa</taxon>
        <taxon>Arthropoda</taxon>
        <taxon>Crustacea</taxon>
        <taxon>Multicrustacea</taxon>
        <taxon>Malacostraca</taxon>
        <taxon>Eumalacostraca</taxon>
        <taxon>Eucarida</taxon>
        <taxon>Decapoda</taxon>
        <taxon>Pleocyemata</taxon>
        <taxon>Brachyura</taxon>
        <taxon>Eubrachyura</taxon>
        <taxon>Portunoidea</taxon>
        <taxon>Portunidae</taxon>
        <taxon>Portuninae</taxon>
        <taxon>Scylla</taxon>
    </lineage>
</organism>
<evidence type="ECO:0000313" key="2">
    <source>
        <dbReference type="EMBL" id="JAI66466.1"/>
    </source>
</evidence>
<name>A0A0P4WHL0_SCYOL</name>
<evidence type="ECO:0000259" key="1">
    <source>
        <dbReference type="PROSITE" id="PS50904"/>
    </source>
</evidence>
<dbReference type="GO" id="GO:0005758">
    <property type="term" value="C:mitochondrial intermembrane space"/>
    <property type="evidence" value="ECO:0007669"/>
    <property type="project" value="InterPro"/>
</dbReference>
<dbReference type="PROSITE" id="PS50904">
    <property type="entry name" value="PRELI_MSF1"/>
    <property type="match status" value="1"/>
</dbReference>
<dbReference type="AlphaFoldDB" id="A0A0P4WHL0"/>
<reference evidence="2" key="1">
    <citation type="submission" date="2015-09" db="EMBL/GenBank/DDBJ databases">
        <title>Scylla olivacea transcriptome.</title>
        <authorList>
            <person name="Ikhwanuddin M."/>
        </authorList>
    </citation>
    <scope>NUCLEOTIDE SEQUENCE</scope>
</reference>
<proteinExistence type="predicted"/>
<dbReference type="Pfam" id="PF04707">
    <property type="entry name" value="PRELI"/>
    <property type="match status" value="1"/>
</dbReference>
<dbReference type="PANTHER" id="PTHR11158">
    <property type="entry name" value="MSF1/PX19 RELATED"/>
    <property type="match status" value="1"/>
</dbReference>
<protein>
    <recommendedName>
        <fullName evidence="1">PRELI/MSF1 domain-containing protein</fullName>
    </recommendedName>
</protein>
<feature type="domain" description="PRELI/MSF1" evidence="1">
    <location>
        <begin position="1"/>
        <end position="174"/>
    </location>
</feature>